<feature type="compositionally biased region" description="Polar residues" evidence="2">
    <location>
        <begin position="146"/>
        <end position="161"/>
    </location>
</feature>
<evidence type="ECO:0000313" key="5">
    <source>
        <dbReference type="Proteomes" id="UP000054359"/>
    </source>
</evidence>
<dbReference type="PROSITE" id="PS00028">
    <property type="entry name" value="ZINC_FINGER_C2H2_1"/>
    <property type="match status" value="1"/>
</dbReference>
<feature type="compositionally biased region" description="Polar residues" evidence="2">
    <location>
        <begin position="33"/>
        <end position="43"/>
    </location>
</feature>
<feature type="region of interest" description="Disordered" evidence="2">
    <location>
        <begin position="78"/>
        <end position="110"/>
    </location>
</feature>
<proteinExistence type="predicted"/>
<dbReference type="Proteomes" id="UP000054359">
    <property type="component" value="Unassembled WGS sequence"/>
</dbReference>
<dbReference type="OrthoDB" id="10647358at2759"/>
<feature type="compositionally biased region" description="Basic and acidic residues" evidence="2">
    <location>
        <begin position="90"/>
        <end position="100"/>
    </location>
</feature>
<name>A0A087UYK8_STEMI</name>
<evidence type="ECO:0000313" key="4">
    <source>
        <dbReference type="EMBL" id="KFM82447.1"/>
    </source>
</evidence>
<evidence type="ECO:0000256" key="1">
    <source>
        <dbReference type="PROSITE-ProRule" id="PRU00042"/>
    </source>
</evidence>
<dbReference type="GO" id="GO:0008270">
    <property type="term" value="F:zinc ion binding"/>
    <property type="evidence" value="ECO:0007669"/>
    <property type="project" value="UniProtKB-KW"/>
</dbReference>
<evidence type="ECO:0000256" key="2">
    <source>
        <dbReference type="SAM" id="MobiDB-lite"/>
    </source>
</evidence>
<keyword evidence="1" id="KW-0862">Zinc</keyword>
<evidence type="ECO:0000259" key="3">
    <source>
        <dbReference type="PROSITE" id="PS50157"/>
    </source>
</evidence>
<feature type="non-terminal residue" evidence="4">
    <location>
        <position position="297"/>
    </location>
</feature>
<keyword evidence="1" id="KW-0863">Zinc-finger</keyword>
<dbReference type="AlphaFoldDB" id="A0A087UYK8"/>
<protein>
    <recommendedName>
        <fullName evidence="3">C2H2-type domain-containing protein</fullName>
    </recommendedName>
</protein>
<keyword evidence="5" id="KW-1185">Reference proteome</keyword>
<feature type="compositionally biased region" description="Low complexity" evidence="2">
    <location>
        <begin position="222"/>
        <end position="231"/>
    </location>
</feature>
<feature type="domain" description="C2H2-type" evidence="3">
    <location>
        <begin position="62"/>
        <end position="89"/>
    </location>
</feature>
<dbReference type="InterPro" id="IPR013087">
    <property type="entry name" value="Znf_C2H2_type"/>
</dbReference>
<dbReference type="PROSITE" id="PS50157">
    <property type="entry name" value="ZINC_FINGER_C2H2_2"/>
    <property type="match status" value="1"/>
</dbReference>
<gene>
    <name evidence="4" type="ORF">X975_09690</name>
</gene>
<feature type="region of interest" description="Disordered" evidence="2">
    <location>
        <begin position="129"/>
        <end position="231"/>
    </location>
</feature>
<sequence length="297" mass="31854">MRQLLARITAKSPPPVRSSPDGLPSGSPPASTIDVSPGQSSSRACLKDDRDPSDKRRRFSSFPCYVCGHIFSKRKRLQKHALTHGSSSDSPRRVNADHTQDLPPDPPAESPVCHHTRARIAAGRACASISAPPTTPGTTYAEILADSSNPLPVPSPLQSRPVSPLPSDVSPALLPATTMCSPRSDSVKPGHVPQSLSGQHPAAAPSLDSSVSTDDVPAAIRPPDVLPSLPDVPMITERPADVPPSAVFPETTCRKDRTVHLVFPVSDTLHCTETSCIRTFHARQWSQLRHSLCRHLH</sequence>
<keyword evidence="1" id="KW-0479">Metal-binding</keyword>
<organism evidence="4 5">
    <name type="scientific">Stegodyphus mimosarum</name>
    <name type="common">African social velvet spider</name>
    <dbReference type="NCBI Taxonomy" id="407821"/>
    <lineage>
        <taxon>Eukaryota</taxon>
        <taxon>Metazoa</taxon>
        <taxon>Ecdysozoa</taxon>
        <taxon>Arthropoda</taxon>
        <taxon>Chelicerata</taxon>
        <taxon>Arachnida</taxon>
        <taxon>Araneae</taxon>
        <taxon>Araneomorphae</taxon>
        <taxon>Entelegynae</taxon>
        <taxon>Eresoidea</taxon>
        <taxon>Eresidae</taxon>
        <taxon>Stegodyphus</taxon>
    </lineage>
</organism>
<accession>A0A087UYK8</accession>
<reference evidence="4 5" key="1">
    <citation type="submission" date="2013-11" db="EMBL/GenBank/DDBJ databases">
        <title>Genome sequencing of Stegodyphus mimosarum.</title>
        <authorList>
            <person name="Bechsgaard J."/>
        </authorList>
    </citation>
    <scope>NUCLEOTIDE SEQUENCE [LARGE SCALE GENOMIC DNA]</scope>
</reference>
<dbReference type="EMBL" id="KK122302">
    <property type="protein sequence ID" value="KFM82447.1"/>
    <property type="molecule type" value="Genomic_DNA"/>
</dbReference>
<feature type="compositionally biased region" description="Basic and acidic residues" evidence="2">
    <location>
        <begin position="45"/>
        <end position="54"/>
    </location>
</feature>
<feature type="region of interest" description="Disordered" evidence="2">
    <location>
        <begin position="1"/>
        <end position="58"/>
    </location>
</feature>
<feature type="compositionally biased region" description="Low complexity" evidence="2">
    <location>
        <begin position="18"/>
        <end position="31"/>
    </location>
</feature>